<dbReference type="InterPro" id="IPR007569">
    <property type="entry name" value="DUF559"/>
</dbReference>
<protein>
    <recommendedName>
        <fullName evidence="1">DUF559 domain-containing protein</fullName>
    </recommendedName>
</protein>
<accession>A0ABX0T3N3</accession>
<dbReference type="RefSeq" id="WP_243871339.1">
    <property type="nucleotide sequence ID" value="NZ_JAANOU010000001.1"/>
</dbReference>
<sequence length="317" mass="35470">MHGRSLHVVERVQPVSMFGIPDTEHGAARRSDLIAALGERTLRGAVRDKVLIHLWRGVIIDGRRVLDPLTRAAAAVLAAGPEAVLSRHTAAWLHGCTAAQSNHTHVTVPYSVWVRSKAGLVVHHDRFDRGDVVELHGLPVFALELVLADLLCVEERWKALACLDQALNEQPPHEVADFRKEVDRRLMERDDRRGIRNAEALLALGTTGAESPQESRLRLIIIDAGFPIPVTQHPIITLQGELLYRLDLAWPELRIGVEYDGYEAHEGRETQDAARDARLSSRGWCIIRVRKGDLADPARFLTELREAFRGRGYQVEP</sequence>
<dbReference type="SUPFAM" id="SSF52980">
    <property type="entry name" value="Restriction endonuclease-like"/>
    <property type="match status" value="1"/>
</dbReference>
<name>A0ABX0T3N3_9PSEU</name>
<dbReference type="Proteomes" id="UP000754495">
    <property type="component" value="Unassembled WGS sequence"/>
</dbReference>
<reference evidence="2 3" key="1">
    <citation type="submission" date="2020-03" db="EMBL/GenBank/DDBJ databases">
        <title>Sequencing the genomes of 1000 actinobacteria strains.</title>
        <authorList>
            <person name="Klenk H.-P."/>
        </authorList>
    </citation>
    <scope>NUCLEOTIDE SEQUENCE [LARGE SCALE GENOMIC DNA]</scope>
    <source>
        <strain evidence="2 3">DSM 45668</strain>
    </source>
</reference>
<dbReference type="Pfam" id="PF04480">
    <property type="entry name" value="DUF559"/>
    <property type="match status" value="1"/>
</dbReference>
<proteinExistence type="predicted"/>
<dbReference type="InterPro" id="IPR011335">
    <property type="entry name" value="Restrct_endonuc-II-like"/>
</dbReference>
<evidence type="ECO:0000313" key="3">
    <source>
        <dbReference type="Proteomes" id="UP000754495"/>
    </source>
</evidence>
<organism evidence="2 3">
    <name type="scientific">Amycolatopsis viridis</name>
    <dbReference type="NCBI Taxonomy" id="185678"/>
    <lineage>
        <taxon>Bacteria</taxon>
        <taxon>Bacillati</taxon>
        <taxon>Actinomycetota</taxon>
        <taxon>Actinomycetes</taxon>
        <taxon>Pseudonocardiales</taxon>
        <taxon>Pseudonocardiaceae</taxon>
        <taxon>Amycolatopsis</taxon>
    </lineage>
</organism>
<dbReference type="Gene3D" id="3.40.960.10">
    <property type="entry name" value="VSR Endonuclease"/>
    <property type="match status" value="1"/>
</dbReference>
<dbReference type="EMBL" id="JAANOU010000001">
    <property type="protein sequence ID" value="NIH82514.1"/>
    <property type="molecule type" value="Genomic_DNA"/>
</dbReference>
<feature type="domain" description="DUF559" evidence="1">
    <location>
        <begin position="244"/>
        <end position="298"/>
    </location>
</feature>
<comment type="caution">
    <text evidence="2">The sequence shown here is derived from an EMBL/GenBank/DDBJ whole genome shotgun (WGS) entry which is preliminary data.</text>
</comment>
<keyword evidence="3" id="KW-1185">Reference proteome</keyword>
<gene>
    <name evidence="2" type="ORF">FHX46_005044</name>
</gene>
<evidence type="ECO:0000313" key="2">
    <source>
        <dbReference type="EMBL" id="NIH82514.1"/>
    </source>
</evidence>
<evidence type="ECO:0000259" key="1">
    <source>
        <dbReference type="Pfam" id="PF04480"/>
    </source>
</evidence>